<accession>A0A1D2QU03</accession>
<dbReference type="InterPro" id="IPR017740">
    <property type="entry name" value="TssA-like"/>
</dbReference>
<proteinExistence type="predicted"/>
<evidence type="ECO:0000256" key="1">
    <source>
        <dbReference type="SAM" id="MobiDB-lite"/>
    </source>
</evidence>
<dbReference type="PANTHER" id="PTHR37951:SF1">
    <property type="entry name" value="TYPE VI SECRETION SYSTEM COMPONENT TSSA1"/>
    <property type="match status" value="1"/>
</dbReference>
<evidence type="ECO:0000313" key="3">
    <source>
        <dbReference type="EMBL" id="ODS25020.1"/>
    </source>
</evidence>
<organism evidence="3 4">
    <name type="scientific">Candidatus Endobugula sertula</name>
    <name type="common">Bugula neritina bacterial symbiont</name>
    <dbReference type="NCBI Taxonomy" id="62101"/>
    <lineage>
        <taxon>Bacteria</taxon>
        <taxon>Pseudomonadati</taxon>
        <taxon>Pseudomonadota</taxon>
        <taxon>Gammaproteobacteria</taxon>
        <taxon>Cellvibrionales</taxon>
        <taxon>Cellvibrionaceae</taxon>
        <taxon>Candidatus Endobugula</taxon>
    </lineage>
</organism>
<evidence type="ECO:0000313" key="4">
    <source>
        <dbReference type="Proteomes" id="UP000242502"/>
    </source>
</evidence>
<name>A0A1D2QU03_9GAMM</name>
<evidence type="ECO:0000259" key="2">
    <source>
        <dbReference type="Pfam" id="PF06812"/>
    </source>
</evidence>
<dbReference type="PANTHER" id="PTHR37951">
    <property type="entry name" value="CYTOPLASMIC PROTEIN-RELATED"/>
    <property type="match status" value="1"/>
</dbReference>
<comment type="caution">
    <text evidence="3">The sequence shown here is derived from an EMBL/GenBank/DDBJ whole genome shotgun (WGS) entry which is preliminary data.</text>
</comment>
<dbReference type="Proteomes" id="UP000242502">
    <property type="component" value="Unassembled WGS sequence"/>
</dbReference>
<sequence>MRLPSIEVSELMVNHEGLSHYIQHYFGRPLEDILAPIGDSEVGDSVRHNGVYFQIKEARKEDDATLPQGVWTHELKTADWDQVENIAIEALCYKSKDLQLGVWLMESNINRYGIAGIAPAAVLIRALCETYWYNMHPQMLDGDIEFRTNPINWINEKLSLRLRLVPLTSTLLDGNEYSWDDWENAQRFEKLKMQNQGQIEWEGVNSEMFKQRLAATSKEFLFQLCEQIEDATTAISALIQWLDRQCGNNSPSLGEITGLLNNIRTMFESELSRRGVYLAAQNANGSDDSKASQDNGSGQGGHGGDDGPIGNGVIRSRADAFACLLEAAEFLMRDDPHSPVPYMVHTACRWGEKTAPDLYQELFLQKGGQLNIFEVMGLALNEKGSE</sequence>
<gene>
    <name evidence="3" type="ORF">AB835_00500</name>
</gene>
<dbReference type="AlphaFoldDB" id="A0A1D2QU03"/>
<dbReference type="InterPro" id="IPR010657">
    <property type="entry name" value="ImpA_N"/>
</dbReference>
<dbReference type="STRING" id="62101.AB835_00500"/>
<protein>
    <recommendedName>
        <fullName evidence="2">ImpA N-terminal domain-containing protein</fullName>
    </recommendedName>
</protein>
<dbReference type="EMBL" id="MDLC01000002">
    <property type="protein sequence ID" value="ODS25020.1"/>
    <property type="molecule type" value="Genomic_DNA"/>
</dbReference>
<feature type="compositionally biased region" description="Gly residues" evidence="1">
    <location>
        <begin position="297"/>
        <end position="310"/>
    </location>
</feature>
<reference evidence="3 4" key="1">
    <citation type="journal article" date="2016" name="Appl. Environ. Microbiol.">
        <title>Lack of Overt Genome Reduction in the Bryostatin-Producing Bryozoan Symbiont "Candidatus Endobugula sertula".</title>
        <authorList>
            <person name="Miller I.J."/>
            <person name="Vanee N."/>
            <person name="Fong S.S."/>
            <person name="Lim-Fong G.E."/>
            <person name="Kwan J.C."/>
        </authorList>
    </citation>
    <scope>NUCLEOTIDE SEQUENCE [LARGE SCALE GENOMIC DNA]</scope>
    <source>
        <strain evidence="3">AB1-4</strain>
    </source>
</reference>
<feature type="domain" description="ImpA N-terminal" evidence="2">
    <location>
        <begin position="37"/>
        <end position="155"/>
    </location>
</feature>
<dbReference type="NCBIfam" id="TIGR03363">
    <property type="entry name" value="VI_chp_8"/>
    <property type="match status" value="1"/>
</dbReference>
<feature type="region of interest" description="Disordered" evidence="1">
    <location>
        <begin position="283"/>
        <end position="310"/>
    </location>
</feature>
<dbReference type="Pfam" id="PF06812">
    <property type="entry name" value="ImpA_N"/>
    <property type="match status" value="1"/>
</dbReference>